<feature type="domain" description="HTH myb-type" evidence="8">
    <location>
        <begin position="70"/>
        <end position="124"/>
    </location>
</feature>
<evidence type="ECO:0000256" key="4">
    <source>
        <dbReference type="ARBA" id="ARBA00023125"/>
    </source>
</evidence>
<evidence type="ECO:0000256" key="2">
    <source>
        <dbReference type="ARBA" id="ARBA00022737"/>
    </source>
</evidence>
<dbReference type="InterPro" id="IPR015495">
    <property type="entry name" value="Myb_TF_plants"/>
</dbReference>
<keyword evidence="3" id="KW-0805">Transcription regulation</keyword>
<evidence type="ECO:0000256" key="3">
    <source>
        <dbReference type="ARBA" id="ARBA00023015"/>
    </source>
</evidence>
<dbReference type="Proteomes" id="UP000238479">
    <property type="component" value="Chromosome 1"/>
</dbReference>
<dbReference type="EMBL" id="PDCK01000039">
    <property type="protein sequence ID" value="PRQ60727.1"/>
    <property type="molecule type" value="Genomic_DNA"/>
</dbReference>
<protein>
    <submittedName>
        <fullName evidence="9">Putative transcription factor MYB-HB-like family</fullName>
    </submittedName>
</protein>
<evidence type="ECO:0000313" key="9">
    <source>
        <dbReference type="EMBL" id="PRQ60727.1"/>
    </source>
</evidence>
<evidence type="ECO:0000256" key="6">
    <source>
        <dbReference type="ARBA" id="ARBA00023242"/>
    </source>
</evidence>
<comment type="subcellular location">
    <subcellularLocation>
        <location evidence="1">Nucleus</location>
    </subcellularLocation>
</comment>
<evidence type="ECO:0000256" key="5">
    <source>
        <dbReference type="ARBA" id="ARBA00023163"/>
    </source>
</evidence>
<dbReference type="GO" id="GO:0005634">
    <property type="term" value="C:nucleus"/>
    <property type="evidence" value="ECO:0007669"/>
    <property type="project" value="UniProtKB-SubCell"/>
</dbReference>
<keyword evidence="6" id="KW-0539">Nucleus</keyword>
<dbReference type="SMART" id="SM00717">
    <property type="entry name" value="SANT"/>
    <property type="match status" value="2"/>
</dbReference>
<dbReference type="STRING" id="74649.A0A2P6SPX8"/>
<evidence type="ECO:0000259" key="8">
    <source>
        <dbReference type="PROSITE" id="PS51294"/>
    </source>
</evidence>
<reference evidence="9 10" key="1">
    <citation type="journal article" date="2018" name="Nat. Genet.">
        <title>The Rosa genome provides new insights in the design of modern roses.</title>
        <authorList>
            <person name="Bendahmane M."/>
        </authorList>
    </citation>
    <scope>NUCLEOTIDE SEQUENCE [LARGE SCALE GENOMIC DNA]</scope>
    <source>
        <strain evidence="10">cv. Old Blush</strain>
    </source>
</reference>
<dbReference type="InterPro" id="IPR009057">
    <property type="entry name" value="Homeodomain-like_sf"/>
</dbReference>
<evidence type="ECO:0000256" key="1">
    <source>
        <dbReference type="ARBA" id="ARBA00004123"/>
    </source>
</evidence>
<dbReference type="CDD" id="cd00167">
    <property type="entry name" value="SANT"/>
    <property type="match status" value="2"/>
</dbReference>
<dbReference type="PANTHER" id="PTHR47994:SF5">
    <property type="entry name" value="F14D16.11-RELATED"/>
    <property type="match status" value="1"/>
</dbReference>
<dbReference type="FunFam" id="1.10.10.60:FF:000015">
    <property type="entry name" value="Transcription factor RAX3"/>
    <property type="match status" value="1"/>
</dbReference>
<dbReference type="PROSITE" id="PS51294">
    <property type="entry name" value="HTH_MYB"/>
    <property type="match status" value="2"/>
</dbReference>
<keyword evidence="2" id="KW-0677">Repeat</keyword>
<dbReference type="Pfam" id="PF00249">
    <property type="entry name" value="Myb_DNA-binding"/>
    <property type="match status" value="2"/>
</dbReference>
<dbReference type="InterPro" id="IPR017930">
    <property type="entry name" value="Myb_dom"/>
</dbReference>
<dbReference type="InterPro" id="IPR001005">
    <property type="entry name" value="SANT/Myb"/>
</dbReference>
<keyword evidence="5" id="KW-0804">Transcription</keyword>
<dbReference type="OrthoDB" id="2143914at2759"/>
<proteinExistence type="predicted"/>
<dbReference type="AlphaFoldDB" id="A0A2P6SPX8"/>
<dbReference type="SUPFAM" id="SSF46689">
    <property type="entry name" value="Homeodomain-like"/>
    <property type="match status" value="1"/>
</dbReference>
<dbReference type="GO" id="GO:0000976">
    <property type="term" value="F:transcription cis-regulatory region binding"/>
    <property type="evidence" value="ECO:0007669"/>
    <property type="project" value="UniProtKB-ARBA"/>
</dbReference>
<keyword evidence="10" id="KW-1185">Reference proteome</keyword>
<evidence type="ECO:0000259" key="7">
    <source>
        <dbReference type="PROSITE" id="PS50090"/>
    </source>
</evidence>
<dbReference type="PROSITE" id="PS50090">
    <property type="entry name" value="MYB_LIKE"/>
    <property type="match status" value="2"/>
</dbReference>
<accession>A0A2P6SPX8</accession>
<dbReference type="PANTHER" id="PTHR47994">
    <property type="entry name" value="F14D16.11-RELATED"/>
    <property type="match status" value="1"/>
</dbReference>
<comment type="caution">
    <text evidence="9">The sequence shown here is derived from an EMBL/GenBank/DDBJ whole genome shotgun (WGS) entry which is preliminary data.</text>
</comment>
<evidence type="ECO:0000313" key="10">
    <source>
        <dbReference type="Proteomes" id="UP000238479"/>
    </source>
</evidence>
<name>A0A2P6SPX8_ROSCH</name>
<sequence>MGRSACCDENGLKKGPWTAEEDEKLVEYMERCGGDGNHQRRGISWRQVPKLAGLKRCGKSCRLRWTNYLRPDIKRGNFSHQEEQTIINLHKLLGNKWSEIASNLPGRTDNEIKNFWNTQLKKKLLQMGIDPVTHTPISATHDHLSAIAASTSFSPCDWALLQYLNSKIQVLQNNILQGQGLLISNNAGPNAYDQYRSCVLGMDMEAAAVNYYNNYVLGSSPSRSCSVPDQQLLYHHGHGLGYDYDDLTSATMMNRHSSCLQGTSFGTSEYDHHDSKFAIPNMKVPFSTDDHHHKLQYGESGHQDHQLPVLVSAATSAYVIITHDTTAANDQFATPNIPHQFSNSTHSSTTTTTTSTTYSTATFEIDHEVACAGRDLIVMDDYHQEATNNDQSYWKHIME</sequence>
<keyword evidence="4" id="KW-0238">DNA-binding</keyword>
<dbReference type="FunFam" id="1.10.10.60:FF:000394">
    <property type="entry name" value="MYB transcription factor"/>
    <property type="match status" value="1"/>
</dbReference>
<feature type="domain" description="HTH myb-type" evidence="8">
    <location>
        <begin position="9"/>
        <end position="69"/>
    </location>
</feature>
<gene>
    <name evidence="9" type="ORF">RchiOBHm_Chr1g0384441</name>
</gene>
<feature type="domain" description="Myb-like" evidence="7">
    <location>
        <begin position="70"/>
        <end position="120"/>
    </location>
</feature>
<organism evidence="9 10">
    <name type="scientific">Rosa chinensis</name>
    <name type="common">China rose</name>
    <dbReference type="NCBI Taxonomy" id="74649"/>
    <lineage>
        <taxon>Eukaryota</taxon>
        <taxon>Viridiplantae</taxon>
        <taxon>Streptophyta</taxon>
        <taxon>Embryophyta</taxon>
        <taxon>Tracheophyta</taxon>
        <taxon>Spermatophyta</taxon>
        <taxon>Magnoliopsida</taxon>
        <taxon>eudicotyledons</taxon>
        <taxon>Gunneridae</taxon>
        <taxon>Pentapetalae</taxon>
        <taxon>rosids</taxon>
        <taxon>fabids</taxon>
        <taxon>Rosales</taxon>
        <taxon>Rosaceae</taxon>
        <taxon>Rosoideae</taxon>
        <taxon>Rosoideae incertae sedis</taxon>
        <taxon>Rosa</taxon>
    </lineage>
</organism>
<dbReference type="Gene3D" id="1.10.10.60">
    <property type="entry name" value="Homeodomain-like"/>
    <property type="match status" value="2"/>
</dbReference>
<dbReference type="Gramene" id="PRQ60727">
    <property type="protein sequence ID" value="PRQ60727"/>
    <property type="gene ID" value="RchiOBHm_Chr1g0384441"/>
</dbReference>
<feature type="domain" description="Myb-like" evidence="7">
    <location>
        <begin position="9"/>
        <end position="69"/>
    </location>
</feature>